<name>I3S989_LOTJA</name>
<feature type="region of interest" description="Disordered" evidence="1">
    <location>
        <begin position="19"/>
        <end position="58"/>
    </location>
</feature>
<dbReference type="AlphaFoldDB" id="I3S989"/>
<accession>I3S989</accession>
<organism evidence="2">
    <name type="scientific">Lotus japonicus</name>
    <name type="common">Lotus corniculatus var. japonicus</name>
    <dbReference type="NCBI Taxonomy" id="34305"/>
    <lineage>
        <taxon>Eukaryota</taxon>
        <taxon>Viridiplantae</taxon>
        <taxon>Streptophyta</taxon>
        <taxon>Embryophyta</taxon>
        <taxon>Tracheophyta</taxon>
        <taxon>Spermatophyta</taxon>
        <taxon>Magnoliopsida</taxon>
        <taxon>eudicotyledons</taxon>
        <taxon>Gunneridae</taxon>
        <taxon>Pentapetalae</taxon>
        <taxon>rosids</taxon>
        <taxon>fabids</taxon>
        <taxon>Fabales</taxon>
        <taxon>Fabaceae</taxon>
        <taxon>Papilionoideae</taxon>
        <taxon>50 kb inversion clade</taxon>
        <taxon>NPAAA clade</taxon>
        <taxon>Hologalegina</taxon>
        <taxon>robinioid clade</taxon>
        <taxon>Loteae</taxon>
        <taxon>Lotus</taxon>
    </lineage>
</organism>
<dbReference type="EMBL" id="BT137036">
    <property type="protein sequence ID" value="AFK36831.1"/>
    <property type="molecule type" value="mRNA"/>
</dbReference>
<sequence>MSSFQKITLQGEGLRKFAASTKGSQTAVSHSHSHWSSNIANQKKVKDRSFPHPQEPHHNTFVDDHVFIYLSA</sequence>
<feature type="compositionally biased region" description="Polar residues" evidence="1">
    <location>
        <begin position="21"/>
        <end position="41"/>
    </location>
</feature>
<evidence type="ECO:0000256" key="1">
    <source>
        <dbReference type="SAM" id="MobiDB-lite"/>
    </source>
</evidence>
<reference evidence="2" key="1">
    <citation type="submission" date="2012-05" db="EMBL/GenBank/DDBJ databases">
        <authorList>
            <person name="Krishnakumar V."/>
            <person name="Cheung F."/>
            <person name="Xiao Y."/>
            <person name="Chan A."/>
            <person name="Moskal W.A."/>
            <person name="Town C.D."/>
        </authorList>
    </citation>
    <scope>NUCLEOTIDE SEQUENCE</scope>
</reference>
<protein>
    <submittedName>
        <fullName evidence="2">Uncharacterized protein</fullName>
    </submittedName>
</protein>
<feature type="compositionally biased region" description="Basic and acidic residues" evidence="1">
    <location>
        <begin position="47"/>
        <end position="58"/>
    </location>
</feature>
<evidence type="ECO:0000313" key="2">
    <source>
        <dbReference type="EMBL" id="AFK36831.1"/>
    </source>
</evidence>
<proteinExistence type="evidence at transcript level"/>